<keyword evidence="1" id="KW-0472">Membrane</keyword>
<name>A0AAD4L1G3_9EURO</name>
<accession>A0AAD4L1G3</accession>
<dbReference type="GeneID" id="70251719"/>
<sequence length="234" mass="26433">MGNFFLFTLHKPHSIPKYNSTTISARNSLSSKRKKAIMKLLIAILAIYLAITAAALPTMEDPNNAIVASTTASKIPVPQTTVSSLVPPHQVTMPPGLLSPSVQTLRHGDRANFEKHFAHREEEDIEDDHPYPVKRWLGNFNKFFARHAEEDDPHPVKRRLRPTPAFSMDPWCFTDRVECPNGGKPHWSPLCTNLNLPYMFEWSDERFGRYHFCPGLVEGFNGITPVLTTVNADD</sequence>
<evidence type="ECO:0000256" key="1">
    <source>
        <dbReference type="SAM" id="Phobius"/>
    </source>
</evidence>
<dbReference type="RefSeq" id="XP_046078434.1">
    <property type="nucleotide sequence ID" value="XM_046221432.1"/>
</dbReference>
<gene>
    <name evidence="2" type="ORF">BGW36DRAFT_435821</name>
</gene>
<dbReference type="EMBL" id="JAJTJA010000001">
    <property type="protein sequence ID" value="KAH8705813.1"/>
    <property type="molecule type" value="Genomic_DNA"/>
</dbReference>
<organism evidence="2 3">
    <name type="scientific">Talaromyces proteolyticus</name>
    <dbReference type="NCBI Taxonomy" id="1131652"/>
    <lineage>
        <taxon>Eukaryota</taxon>
        <taxon>Fungi</taxon>
        <taxon>Dikarya</taxon>
        <taxon>Ascomycota</taxon>
        <taxon>Pezizomycotina</taxon>
        <taxon>Eurotiomycetes</taxon>
        <taxon>Eurotiomycetidae</taxon>
        <taxon>Eurotiales</taxon>
        <taxon>Trichocomaceae</taxon>
        <taxon>Talaromyces</taxon>
        <taxon>Talaromyces sect. Bacilispori</taxon>
    </lineage>
</organism>
<proteinExistence type="predicted"/>
<feature type="transmembrane region" description="Helical" evidence="1">
    <location>
        <begin position="36"/>
        <end position="56"/>
    </location>
</feature>
<keyword evidence="1" id="KW-0812">Transmembrane</keyword>
<comment type="caution">
    <text evidence="2">The sequence shown here is derived from an EMBL/GenBank/DDBJ whole genome shotgun (WGS) entry which is preliminary data.</text>
</comment>
<keyword evidence="1" id="KW-1133">Transmembrane helix</keyword>
<keyword evidence="3" id="KW-1185">Reference proteome</keyword>
<reference evidence="2" key="1">
    <citation type="submission" date="2021-12" db="EMBL/GenBank/DDBJ databases">
        <title>Convergent genome expansion in fungi linked to evolution of root-endophyte symbiosis.</title>
        <authorList>
            <consortium name="DOE Joint Genome Institute"/>
            <person name="Ke Y.-H."/>
            <person name="Bonito G."/>
            <person name="Liao H.-L."/>
            <person name="Looney B."/>
            <person name="Rojas-Flechas A."/>
            <person name="Nash J."/>
            <person name="Hameed K."/>
            <person name="Schadt C."/>
            <person name="Martin F."/>
            <person name="Crous P.W."/>
            <person name="Miettinen O."/>
            <person name="Magnuson J.K."/>
            <person name="Labbe J."/>
            <person name="Jacobson D."/>
            <person name="Doktycz M.J."/>
            <person name="Veneault-Fourrey C."/>
            <person name="Kuo A."/>
            <person name="Mondo S."/>
            <person name="Calhoun S."/>
            <person name="Riley R."/>
            <person name="Ohm R."/>
            <person name="LaButti K."/>
            <person name="Andreopoulos B."/>
            <person name="Pangilinan J."/>
            <person name="Nolan M."/>
            <person name="Tritt A."/>
            <person name="Clum A."/>
            <person name="Lipzen A."/>
            <person name="Daum C."/>
            <person name="Barry K."/>
            <person name="Grigoriev I.V."/>
            <person name="Vilgalys R."/>
        </authorList>
    </citation>
    <scope>NUCLEOTIDE SEQUENCE</scope>
    <source>
        <strain evidence="2">PMI_201</strain>
    </source>
</reference>
<evidence type="ECO:0000313" key="2">
    <source>
        <dbReference type="EMBL" id="KAH8705813.1"/>
    </source>
</evidence>
<dbReference type="AlphaFoldDB" id="A0AAD4L1G3"/>
<dbReference type="Proteomes" id="UP001201262">
    <property type="component" value="Unassembled WGS sequence"/>
</dbReference>
<evidence type="ECO:0000313" key="3">
    <source>
        <dbReference type="Proteomes" id="UP001201262"/>
    </source>
</evidence>
<protein>
    <submittedName>
        <fullName evidence="2">Uncharacterized protein</fullName>
    </submittedName>
</protein>